<dbReference type="InterPro" id="IPR034242">
    <property type="entry name" value="MauL"/>
</dbReference>
<evidence type="ECO:0000313" key="1">
    <source>
        <dbReference type="EMBL" id="MDT0596026.1"/>
    </source>
</evidence>
<dbReference type="PANTHER" id="PTHR36507">
    <property type="entry name" value="BLL1555 PROTEIN"/>
    <property type="match status" value="1"/>
</dbReference>
<gene>
    <name evidence="1" type="ORF">RM552_14320</name>
</gene>
<dbReference type="EMBL" id="JAVRHX010000004">
    <property type="protein sequence ID" value="MDT0596026.1"/>
    <property type="molecule type" value="Genomic_DNA"/>
</dbReference>
<comment type="caution">
    <text evidence="1">The sequence shown here is derived from an EMBL/GenBank/DDBJ whole genome shotgun (WGS) entry which is preliminary data.</text>
</comment>
<dbReference type="RefSeq" id="WP_311369539.1">
    <property type="nucleotide sequence ID" value="NZ_JAVRHX010000004.1"/>
</dbReference>
<name>A0ABU2ZTR7_9ALTE</name>
<dbReference type="InterPro" id="IPR052721">
    <property type="entry name" value="ET_Amicyanin"/>
</dbReference>
<dbReference type="InterPro" id="IPR008972">
    <property type="entry name" value="Cupredoxin"/>
</dbReference>
<dbReference type="Proteomes" id="UP001253545">
    <property type="component" value="Unassembled WGS sequence"/>
</dbReference>
<reference evidence="1 2" key="1">
    <citation type="submission" date="2023-09" db="EMBL/GenBank/DDBJ databases">
        <authorList>
            <person name="Rey-Velasco X."/>
        </authorList>
    </citation>
    <scope>NUCLEOTIDE SEQUENCE [LARGE SCALE GENOMIC DNA]</scope>
    <source>
        <strain evidence="1 2">P117</strain>
    </source>
</reference>
<evidence type="ECO:0000313" key="2">
    <source>
        <dbReference type="Proteomes" id="UP001253545"/>
    </source>
</evidence>
<sequence length="224" mass="24829">MKRTAFIYSAISILLLLFPLQMFAKVSVQVKVLALDGTPLSNIVVSADPSGETKSNKSSAPLKATMQQINQQFVPHILAINKGTLVEFPNTDTVKHHVYSFSPAKTFEISIQAKLSKTGVLFDQAGIVELGCNIHDWMLGYIYVADTEIYGTTDQDGIFASSMENAGYTLNIWHPRLNNKEILQEHSIDVDSTKNDTFFTIQLSTDLLPSFSEFDKVGGLDNYD</sequence>
<dbReference type="Gene3D" id="2.60.40.420">
    <property type="entry name" value="Cupredoxins - blue copper proteins"/>
    <property type="match status" value="1"/>
</dbReference>
<dbReference type="SUPFAM" id="SSF49464">
    <property type="entry name" value="Carboxypeptidase regulatory domain-like"/>
    <property type="match status" value="1"/>
</dbReference>
<accession>A0ABU2ZTR7</accession>
<dbReference type="InterPro" id="IPR008969">
    <property type="entry name" value="CarboxyPept-like_regulatory"/>
</dbReference>
<proteinExistence type="predicted"/>
<dbReference type="PANTHER" id="PTHR36507:SF1">
    <property type="entry name" value="BLL1555 PROTEIN"/>
    <property type="match status" value="1"/>
</dbReference>
<keyword evidence="2" id="KW-1185">Reference proteome</keyword>
<dbReference type="CDD" id="cd04221">
    <property type="entry name" value="MauL"/>
    <property type="match status" value="1"/>
</dbReference>
<dbReference type="SUPFAM" id="SSF49503">
    <property type="entry name" value="Cupredoxins"/>
    <property type="match status" value="1"/>
</dbReference>
<protein>
    <submittedName>
        <fullName evidence="1">Methylamine utilization protein</fullName>
    </submittedName>
</protein>
<organism evidence="1 2">
    <name type="scientific">Glaciecola petra</name>
    <dbReference type="NCBI Taxonomy" id="3075602"/>
    <lineage>
        <taxon>Bacteria</taxon>
        <taxon>Pseudomonadati</taxon>
        <taxon>Pseudomonadota</taxon>
        <taxon>Gammaproteobacteria</taxon>
        <taxon>Alteromonadales</taxon>
        <taxon>Alteromonadaceae</taxon>
        <taxon>Glaciecola</taxon>
    </lineage>
</organism>